<dbReference type="PANTHER" id="PTHR12128:SF52">
    <property type="entry name" value="4-HYDROXY-2-OXOGLUTARATE ALDOLASE, MITOCHONDRIAL-RELATED"/>
    <property type="match status" value="1"/>
</dbReference>
<feature type="non-terminal residue" evidence="1">
    <location>
        <position position="1"/>
    </location>
</feature>
<evidence type="ECO:0000313" key="1">
    <source>
        <dbReference type="EMBL" id="OJD21233.1"/>
    </source>
</evidence>
<dbReference type="SMART" id="SM01130">
    <property type="entry name" value="DHDPS"/>
    <property type="match status" value="1"/>
</dbReference>
<evidence type="ECO:0000313" key="2">
    <source>
        <dbReference type="Proteomes" id="UP000242791"/>
    </source>
</evidence>
<dbReference type="InterPro" id="IPR013785">
    <property type="entry name" value="Aldolase_TIM"/>
</dbReference>
<accession>A0A1J9PY31</accession>
<dbReference type="OrthoDB" id="191315at2759"/>
<dbReference type="STRING" id="1658174.A0A1J9PY31"/>
<sequence>IPFSSHEVRMAKAGVAGLVTQGSNGEAVHLSHHKRNLVTKTTREALDRAGFPFVPIIVGCGAQSTRETINLYQEAVASGGDYALVLSPAYYKGLYKHQSTIDFFTDVATASPIPVLIYNYPGGAAGIDMDSDTIIALAKHPNIAGCKLTCGNTGKLNPIAAATKASEVSDNDSGFMCIGGSSYFTMQTLIGGGSGVICGLANIAPKACVKIIELYKAGKPIEAQKLQAVVA</sequence>
<evidence type="ECO:0008006" key="3">
    <source>
        <dbReference type="Google" id="ProtNLM"/>
    </source>
</evidence>
<dbReference type="InterPro" id="IPR002220">
    <property type="entry name" value="DapA-like"/>
</dbReference>
<dbReference type="GO" id="GO:0008840">
    <property type="term" value="F:4-hydroxy-tetrahydrodipicolinate synthase activity"/>
    <property type="evidence" value="ECO:0007669"/>
    <property type="project" value="TreeGrafter"/>
</dbReference>
<gene>
    <name evidence="1" type="ORF">ACJ73_07427</name>
</gene>
<proteinExistence type="predicted"/>
<dbReference type="EMBL" id="LGTZ01001499">
    <property type="protein sequence ID" value="OJD21233.1"/>
    <property type="molecule type" value="Genomic_DNA"/>
</dbReference>
<comment type="caution">
    <text evidence="1">The sequence shown here is derived from an EMBL/GenBank/DDBJ whole genome shotgun (WGS) entry which is preliminary data.</text>
</comment>
<dbReference type="PRINTS" id="PR00146">
    <property type="entry name" value="DHPICSNTHASE"/>
</dbReference>
<dbReference type="VEuPathDB" id="FungiDB:ACJ73_07427"/>
<dbReference type="Pfam" id="PF00701">
    <property type="entry name" value="DHDPS"/>
    <property type="match status" value="1"/>
</dbReference>
<protein>
    <recommendedName>
        <fullName evidence="3">4-hydroxy-2-oxoglutarate aldolase, mitochondrial</fullName>
    </recommendedName>
</protein>
<dbReference type="AlphaFoldDB" id="A0A1J9PY31"/>
<organism evidence="1 2">
    <name type="scientific">Blastomyces percursus</name>
    <dbReference type="NCBI Taxonomy" id="1658174"/>
    <lineage>
        <taxon>Eukaryota</taxon>
        <taxon>Fungi</taxon>
        <taxon>Dikarya</taxon>
        <taxon>Ascomycota</taxon>
        <taxon>Pezizomycotina</taxon>
        <taxon>Eurotiomycetes</taxon>
        <taxon>Eurotiomycetidae</taxon>
        <taxon>Onygenales</taxon>
        <taxon>Ajellomycetaceae</taxon>
        <taxon>Blastomyces</taxon>
    </lineage>
</organism>
<dbReference type="SUPFAM" id="SSF51569">
    <property type="entry name" value="Aldolase"/>
    <property type="match status" value="1"/>
</dbReference>
<dbReference type="CDD" id="cd00408">
    <property type="entry name" value="DHDPS-like"/>
    <property type="match status" value="1"/>
</dbReference>
<reference evidence="1 2" key="1">
    <citation type="submission" date="2015-08" db="EMBL/GenBank/DDBJ databases">
        <title>Emmonsia species relationships and genome sequence.</title>
        <authorList>
            <person name="Cuomo C.A."/>
            <person name="Schwartz I.S."/>
            <person name="Kenyon C."/>
            <person name="De Hoog G.S."/>
            <person name="Govender N.P."/>
            <person name="Botha A."/>
            <person name="Moreno L."/>
            <person name="De Vries M."/>
            <person name="Munoz J.F."/>
            <person name="Stielow J.B."/>
        </authorList>
    </citation>
    <scope>NUCLEOTIDE SEQUENCE [LARGE SCALE GENOMIC DNA]</scope>
    <source>
        <strain evidence="1 2">EI222</strain>
    </source>
</reference>
<keyword evidence="2" id="KW-1185">Reference proteome</keyword>
<dbReference type="Gene3D" id="3.20.20.70">
    <property type="entry name" value="Aldolase class I"/>
    <property type="match status" value="1"/>
</dbReference>
<dbReference type="PANTHER" id="PTHR12128">
    <property type="entry name" value="DIHYDRODIPICOLINATE SYNTHASE"/>
    <property type="match status" value="1"/>
</dbReference>
<dbReference type="Proteomes" id="UP000242791">
    <property type="component" value="Unassembled WGS sequence"/>
</dbReference>
<name>A0A1J9PY31_9EURO</name>